<dbReference type="OrthoDB" id="3231781at2759"/>
<keyword evidence="2" id="KW-0812">Transmembrane</keyword>
<feature type="transmembrane region" description="Helical" evidence="2">
    <location>
        <begin position="20"/>
        <end position="43"/>
    </location>
</feature>
<feature type="region of interest" description="Disordered" evidence="1">
    <location>
        <begin position="268"/>
        <end position="290"/>
    </location>
</feature>
<feature type="transmembrane region" description="Helical" evidence="2">
    <location>
        <begin position="165"/>
        <end position="189"/>
    </location>
</feature>
<feature type="region of interest" description="Disordered" evidence="1">
    <location>
        <begin position="324"/>
        <end position="344"/>
    </location>
</feature>
<reference evidence="4" key="1">
    <citation type="submission" date="2020-11" db="EMBL/GenBank/DDBJ databases">
        <authorList>
            <consortium name="DOE Joint Genome Institute"/>
            <person name="Ahrendt S."/>
            <person name="Riley R."/>
            <person name="Andreopoulos W."/>
            <person name="Labutti K."/>
            <person name="Pangilinan J."/>
            <person name="Ruiz-Duenas F.J."/>
            <person name="Barrasa J.M."/>
            <person name="Sanchez-Garcia M."/>
            <person name="Camarero S."/>
            <person name="Miyauchi S."/>
            <person name="Serrano A."/>
            <person name="Linde D."/>
            <person name="Babiker R."/>
            <person name="Drula E."/>
            <person name="Ayuso-Fernandez I."/>
            <person name="Pacheco R."/>
            <person name="Padilla G."/>
            <person name="Ferreira P."/>
            <person name="Barriuso J."/>
            <person name="Kellner H."/>
            <person name="Castanera R."/>
            <person name="Alfaro M."/>
            <person name="Ramirez L."/>
            <person name="Pisabarro A.G."/>
            <person name="Kuo A."/>
            <person name="Tritt A."/>
            <person name="Lipzen A."/>
            <person name="He G."/>
            <person name="Yan M."/>
            <person name="Ng V."/>
            <person name="Cullen D."/>
            <person name="Martin F."/>
            <person name="Rosso M.-N."/>
            <person name="Henrissat B."/>
            <person name="Hibbett D."/>
            <person name="Martinez A.T."/>
            <person name="Grigoriev I.V."/>
        </authorList>
    </citation>
    <scope>NUCLEOTIDE SEQUENCE</scope>
    <source>
        <strain evidence="4">CIRM-BRFM 674</strain>
    </source>
</reference>
<dbReference type="PANTHER" id="PTHR40465">
    <property type="entry name" value="CHROMOSOME 1, WHOLE GENOME SHOTGUN SEQUENCE"/>
    <property type="match status" value="1"/>
</dbReference>
<keyword evidence="5" id="KW-1185">Reference proteome</keyword>
<sequence>MAAPVTVVYVHVDLNDSIGALQIGSLFAIFIFGIVTMQMYLYYSTFWGDPWYYKVLVATVWLLEIGHTLGVSYEVYHATIILYGQPQLLTTFDALGSVTAIGGVITLLVQGFFAMRLYRVLPKPYSYIGIFCVFLSIIRCAAAIYLTSQAVSAANIEEYRDHMAWLITALLVVGAAVDVIIAVAMLYYLAKKRTQGLERIASVIDRLIAYTIRTGLLTSVAAVIMLICFKTMPQNLVWLALYTFLAKLYSNSLLSSLNSRQDMRDEISNNASSDRYSRAKTTRRGGGVDTIDNRSRIAYNPSQAISIEMKTTTETIQDMIDPTEIKSGLHTPPSPYQLASDQKV</sequence>
<feature type="domain" description="DUF6534" evidence="3">
    <location>
        <begin position="175"/>
        <end position="261"/>
    </location>
</feature>
<gene>
    <name evidence="4" type="ORF">BDN70DRAFT_873332</name>
</gene>
<dbReference type="AlphaFoldDB" id="A0A9P5Z8S1"/>
<dbReference type="EMBL" id="MU155150">
    <property type="protein sequence ID" value="KAF9483732.1"/>
    <property type="molecule type" value="Genomic_DNA"/>
</dbReference>
<evidence type="ECO:0000313" key="5">
    <source>
        <dbReference type="Proteomes" id="UP000807469"/>
    </source>
</evidence>
<evidence type="ECO:0000256" key="2">
    <source>
        <dbReference type="SAM" id="Phobius"/>
    </source>
</evidence>
<evidence type="ECO:0000313" key="4">
    <source>
        <dbReference type="EMBL" id="KAF9483732.1"/>
    </source>
</evidence>
<protein>
    <recommendedName>
        <fullName evidence="3">DUF6534 domain-containing protein</fullName>
    </recommendedName>
</protein>
<evidence type="ECO:0000259" key="3">
    <source>
        <dbReference type="Pfam" id="PF20152"/>
    </source>
</evidence>
<dbReference type="Pfam" id="PF20152">
    <property type="entry name" value="DUF6534"/>
    <property type="match status" value="1"/>
</dbReference>
<proteinExistence type="predicted"/>
<keyword evidence="2" id="KW-1133">Transmembrane helix</keyword>
<feature type="transmembrane region" description="Helical" evidence="2">
    <location>
        <begin position="88"/>
        <end position="113"/>
    </location>
</feature>
<dbReference type="InterPro" id="IPR045339">
    <property type="entry name" value="DUF6534"/>
</dbReference>
<dbReference type="Proteomes" id="UP000807469">
    <property type="component" value="Unassembled WGS sequence"/>
</dbReference>
<name>A0A9P5Z8S1_9AGAR</name>
<feature type="transmembrane region" description="Helical" evidence="2">
    <location>
        <begin position="125"/>
        <end position="145"/>
    </location>
</feature>
<comment type="caution">
    <text evidence="4">The sequence shown here is derived from an EMBL/GenBank/DDBJ whole genome shotgun (WGS) entry which is preliminary data.</text>
</comment>
<accession>A0A9P5Z8S1</accession>
<organism evidence="4 5">
    <name type="scientific">Pholiota conissans</name>
    <dbReference type="NCBI Taxonomy" id="109636"/>
    <lineage>
        <taxon>Eukaryota</taxon>
        <taxon>Fungi</taxon>
        <taxon>Dikarya</taxon>
        <taxon>Basidiomycota</taxon>
        <taxon>Agaricomycotina</taxon>
        <taxon>Agaricomycetes</taxon>
        <taxon>Agaricomycetidae</taxon>
        <taxon>Agaricales</taxon>
        <taxon>Agaricineae</taxon>
        <taxon>Strophariaceae</taxon>
        <taxon>Pholiota</taxon>
    </lineage>
</organism>
<feature type="transmembrane region" description="Helical" evidence="2">
    <location>
        <begin position="55"/>
        <end position="76"/>
    </location>
</feature>
<dbReference type="PANTHER" id="PTHR40465:SF1">
    <property type="entry name" value="DUF6534 DOMAIN-CONTAINING PROTEIN"/>
    <property type="match status" value="1"/>
</dbReference>
<keyword evidence="2" id="KW-0472">Membrane</keyword>
<evidence type="ECO:0000256" key="1">
    <source>
        <dbReference type="SAM" id="MobiDB-lite"/>
    </source>
</evidence>
<feature type="transmembrane region" description="Helical" evidence="2">
    <location>
        <begin position="210"/>
        <end position="229"/>
    </location>
</feature>